<keyword evidence="2" id="KW-1185">Reference proteome</keyword>
<evidence type="ECO:0000313" key="2">
    <source>
        <dbReference type="Proteomes" id="UP000283479"/>
    </source>
</evidence>
<proteinExistence type="predicted"/>
<name>A0A3S3E1Q3_9NOCA</name>
<dbReference type="EMBL" id="RKLO01000002">
    <property type="protein sequence ID" value="RVW03841.1"/>
    <property type="molecule type" value="Genomic_DNA"/>
</dbReference>
<accession>A0A3S3E1Q3</accession>
<dbReference type="Proteomes" id="UP000283479">
    <property type="component" value="Unassembled WGS sequence"/>
</dbReference>
<gene>
    <name evidence="1" type="ORF">EGT50_04820</name>
</gene>
<dbReference type="AlphaFoldDB" id="A0A3S3E1Q3"/>
<organism evidence="1 2">
    <name type="scientific">Rhodococcus xishaensis</name>
    <dbReference type="NCBI Taxonomy" id="2487364"/>
    <lineage>
        <taxon>Bacteria</taxon>
        <taxon>Bacillati</taxon>
        <taxon>Actinomycetota</taxon>
        <taxon>Actinomycetes</taxon>
        <taxon>Mycobacteriales</taxon>
        <taxon>Nocardiaceae</taxon>
        <taxon>Rhodococcus</taxon>
    </lineage>
</organism>
<reference evidence="1 2" key="1">
    <citation type="submission" date="2018-11" db="EMBL/GenBank/DDBJ databases">
        <title>Rhodococcus spongicola sp. nov. and Rhodococcus xishaensis sp. nov. from marine sponges.</title>
        <authorList>
            <person name="Li L."/>
            <person name="Lin H.W."/>
        </authorList>
    </citation>
    <scope>NUCLEOTIDE SEQUENCE [LARGE SCALE GENOMIC DNA]</scope>
    <source>
        <strain evidence="1 2">LHW51113</strain>
    </source>
</reference>
<comment type="caution">
    <text evidence="1">The sequence shown here is derived from an EMBL/GenBank/DDBJ whole genome shotgun (WGS) entry which is preliminary data.</text>
</comment>
<sequence>MEEHPRGFSYQVVRATRPAEPRAVRSRTPNFWWPTDQSWCAATGIDDLYTLVVSADLARLEVAHADPRLETQLHTRA</sequence>
<protein>
    <submittedName>
        <fullName evidence="1">Uncharacterized protein</fullName>
    </submittedName>
</protein>
<evidence type="ECO:0000313" key="1">
    <source>
        <dbReference type="EMBL" id="RVW03841.1"/>
    </source>
</evidence>